<dbReference type="GO" id="GO:0003700">
    <property type="term" value="F:DNA-binding transcription factor activity"/>
    <property type="evidence" value="ECO:0007669"/>
    <property type="project" value="TreeGrafter"/>
</dbReference>
<dbReference type="Gene3D" id="2.60.120.10">
    <property type="entry name" value="Jelly Rolls"/>
    <property type="match status" value="1"/>
</dbReference>
<dbReference type="PANTHER" id="PTHR24567">
    <property type="entry name" value="CRP FAMILY TRANSCRIPTIONAL REGULATORY PROTEIN"/>
    <property type="match status" value="1"/>
</dbReference>
<dbReference type="PROSITE" id="PS51063">
    <property type="entry name" value="HTH_CRP_2"/>
    <property type="match status" value="1"/>
</dbReference>
<dbReference type="InterPro" id="IPR012318">
    <property type="entry name" value="HTH_CRP"/>
</dbReference>
<dbReference type="CDD" id="cd00038">
    <property type="entry name" value="CAP_ED"/>
    <property type="match status" value="1"/>
</dbReference>
<accession>A0A2A4GE13</accession>
<sequence>MLKELQEKYGYIFEKELIEEINQVGTFKEVTEGMLLMDIGQYIRSMPLLISGAIKILREDEEGDELLLYYLEPGDTCAMTLTCCMGSAKSEIRAIAETDTQLIMVPVQKMEEWTGKYRNWRNFVFESYHTRLMEMLETIDSIAFMNMDQRLLKYLKEKTRIGKEDMINATHQQIAYDLHTSRVVVSRLLKSLEKKGMIELHRNSIKIIALEV</sequence>
<proteinExistence type="predicted"/>
<dbReference type="Proteomes" id="UP000219559">
    <property type="component" value="Unassembled WGS sequence"/>
</dbReference>
<dbReference type="InterPro" id="IPR036390">
    <property type="entry name" value="WH_DNA-bd_sf"/>
</dbReference>
<dbReference type="InterPro" id="IPR036388">
    <property type="entry name" value="WH-like_DNA-bd_sf"/>
</dbReference>
<comment type="caution">
    <text evidence="5">The sequence shown here is derived from an EMBL/GenBank/DDBJ whole genome shotgun (WGS) entry which is preliminary data.</text>
</comment>
<dbReference type="AlphaFoldDB" id="A0A2A4GE13"/>
<reference evidence="5 6" key="1">
    <citation type="submission" date="2017-04" db="EMBL/GenBank/DDBJ databases">
        <title>A new member of the family Flavobacteriaceae isolated from ascidians.</title>
        <authorList>
            <person name="Chen L."/>
        </authorList>
    </citation>
    <scope>NUCLEOTIDE SEQUENCE [LARGE SCALE GENOMIC DNA]</scope>
    <source>
        <strain evidence="5 6">HQA918</strain>
    </source>
</reference>
<gene>
    <name evidence="5" type="ORF">B7P33_02745</name>
</gene>
<keyword evidence="2" id="KW-0238">DNA-binding</keyword>
<evidence type="ECO:0000313" key="5">
    <source>
        <dbReference type="EMBL" id="PCE66234.1"/>
    </source>
</evidence>
<protein>
    <submittedName>
        <fullName evidence="5">Crp/Fnr family transcriptional regulator</fullName>
    </submittedName>
</protein>
<evidence type="ECO:0000256" key="3">
    <source>
        <dbReference type="ARBA" id="ARBA00023163"/>
    </source>
</evidence>
<dbReference type="InterPro" id="IPR018490">
    <property type="entry name" value="cNMP-bd_dom_sf"/>
</dbReference>
<feature type="domain" description="HTH crp-type" evidence="4">
    <location>
        <begin position="145"/>
        <end position="211"/>
    </location>
</feature>
<organism evidence="5 6">
    <name type="scientific">Sediminicola luteus</name>
    <dbReference type="NCBI Taxonomy" id="319238"/>
    <lineage>
        <taxon>Bacteria</taxon>
        <taxon>Pseudomonadati</taxon>
        <taxon>Bacteroidota</taxon>
        <taxon>Flavobacteriia</taxon>
        <taxon>Flavobacteriales</taxon>
        <taxon>Flavobacteriaceae</taxon>
        <taxon>Sediminicola</taxon>
    </lineage>
</organism>
<evidence type="ECO:0000256" key="2">
    <source>
        <dbReference type="ARBA" id="ARBA00023125"/>
    </source>
</evidence>
<keyword evidence="1" id="KW-0805">Transcription regulation</keyword>
<dbReference type="OrthoDB" id="9776746at2"/>
<dbReference type="Pfam" id="PF00027">
    <property type="entry name" value="cNMP_binding"/>
    <property type="match status" value="1"/>
</dbReference>
<dbReference type="PANTHER" id="PTHR24567:SF26">
    <property type="entry name" value="REGULATORY PROTEIN YEIL"/>
    <property type="match status" value="1"/>
</dbReference>
<evidence type="ECO:0000313" key="6">
    <source>
        <dbReference type="Proteomes" id="UP000219559"/>
    </source>
</evidence>
<dbReference type="RefSeq" id="WP_097441755.1">
    <property type="nucleotide sequence ID" value="NZ_NBWU01000001.1"/>
</dbReference>
<evidence type="ECO:0000256" key="1">
    <source>
        <dbReference type="ARBA" id="ARBA00023015"/>
    </source>
</evidence>
<keyword evidence="6" id="KW-1185">Reference proteome</keyword>
<dbReference type="InterPro" id="IPR000595">
    <property type="entry name" value="cNMP-bd_dom"/>
</dbReference>
<dbReference type="InterPro" id="IPR014710">
    <property type="entry name" value="RmlC-like_jellyroll"/>
</dbReference>
<dbReference type="GO" id="GO:0003677">
    <property type="term" value="F:DNA binding"/>
    <property type="evidence" value="ECO:0007669"/>
    <property type="project" value="UniProtKB-KW"/>
</dbReference>
<dbReference type="Pfam" id="PF13545">
    <property type="entry name" value="HTH_Crp_2"/>
    <property type="match status" value="1"/>
</dbReference>
<evidence type="ECO:0000259" key="4">
    <source>
        <dbReference type="PROSITE" id="PS51063"/>
    </source>
</evidence>
<dbReference type="SUPFAM" id="SSF46785">
    <property type="entry name" value="Winged helix' DNA-binding domain"/>
    <property type="match status" value="1"/>
</dbReference>
<keyword evidence="3" id="KW-0804">Transcription</keyword>
<dbReference type="SUPFAM" id="SSF51206">
    <property type="entry name" value="cAMP-binding domain-like"/>
    <property type="match status" value="1"/>
</dbReference>
<dbReference type="GO" id="GO:0005829">
    <property type="term" value="C:cytosol"/>
    <property type="evidence" value="ECO:0007669"/>
    <property type="project" value="TreeGrafter"/>
</dbReference>
<dbReference type="InterPro" id="IPR050397">
    <property type="entry name" value="Env_Response_Regulators"/>
</dbReference>
<dbReference type="Gene3D" id="1.10.10.10">
    <property type="entry name" value="Winged helix-like DNA-binding domain superfamily/Winged helix DNA-binding domain"/>
    <property type="match status" value="1"/>
</dbReference>
<name>A0A2A4GE13_9FLAO</name>
<dbReference type="EMBL" id="NBWU01000001">
    <property type="protein sequence ID" value="PCE66234.1"/>
    <property type="molecule type" value="Genomic_DNA"/>
</dbReference>